<dbReference type="SMART" id="SM00448">
    <property type="entry name" value="REC"/>
    <property type="match status" value="1"/>
</dbReference>
<dbReference type="Gene3D" id="3.40.50.2300">
    <property type="match status" value="1"/>
</dbReference>
<dbReference type="KEGG" id="psty:BFS30_20970"/>
<keyword evidence="18" id="KW-1185">Reference proteome</keyword>
<dbReference type="GO" id="GO:0005524">
    <property type="term" value="F:ATP binding"/>
    <property type="evidence" value="ECO:0007669"/>
    <property type="project" value="UniProtKB-KW"/>
</dbReference>
<dbReference type="SMART" id="SM00387">
    <property type="entry name" value="HATPase_c"/>
    <property type="match status" value="1"/>
</dbReference>
<dbReference type="SUPFAM" id="SSF63829">
    <property type="entry name" value="Calcium-dependent phosphotriesterase"/>
    <property type="match status" value="3"/>
</dbReference>
<proteinExistence type="predicted"/>
<keyword evidence="3 12" id="KW-0597">Phosphoprotein</keyword>
<dbReference type="SUPFAM" id="SSF46689">
    <property type="entry name" value="Homeodomain-like"/>
    <property type="match status" value="1"/>
</dbReference>
<dbReference type="Gene3D" id="3.30.565.10">
    <property type="entry name" value="Histidine kinase-like ATPase, C-terminal domain"/>
    <property type="match status" value="1"/>
</dbReference>
<evidence type="ECO:0000313" key="18">
    <source>
        <dbReference type="Proteomes" id="UP000094313"/>
    </source>
</evidence>
<feature type="domain" description="HTH araC/xylS-type" evidence="14">
    <location>
        <begin position="1280"/>
        <end position="1379"/>
    </location>
</feature>
<evidence type="ECO:0000256" key="1">
    <source>
        <dbReference type="ARBA" id="ARBA00000085"/>
    </source>
</evidence>
<dbReference type="FunFam" id="3.30.565.10:FF:000037">
    <property type="entry name" value="Hybrid sensor histidine kinase/response regulator"/>
    <property type="match status" value="1"/>
</dbReference>
<dbReference type="InterPro" id="IPR015943">
    <property type="entry name" value="WD40/YVTN_repeat-like_dom_sf"/>
</dbReference>
<dbReference type="Gene3D" id="1.10.287.130">
    <property type="match status" value="1"/>
</dbReference>
<dbReference type="Pfam" id="PF07495">
    <property type="entry name" value="Y_Y_Y"/>
    <property type="match status" value="1"/>
</dbReference>
<dbReference type="Pfam" id="PF00512">
    <property type="entry name" value="HisKA"/>
    <property type="match status" value="1"/>
</dbReference>
<keyword evidence="4" id="KW-0808">Transferase</keyword>
<gene>
    <name evidence="17" type="ORF">BFS30_20970</name>
</gene>
<dbReference type="CDD" id="cd17574">
    <property type="entry name" value="REC_OmpR"/>
    <property type="match status" value="1"/>
</dbReference>
<evidence type="ECO:0000256" key="8">
    <source>
        <dbReference type="ARBA" id="ARBA00023012"/>
    </source>
</evidence>
<dbReference type="SMART" id="SM00342">
    <property type="entry name" value="HTH_ARAC"/>
    <property type="match status" value="1"/>
</dbReference>
<evidence type="ECO:0000256" key="3">
    <source>
        <dbReference type="ARBA" id="ARBA00022553"/>
    </source>
</evidence>
<keyword evidence="5" id="KW-0547">Nucleotide-binding</keyword>
<evidence type="ECO:0000259" key="15">
    <source>
        <dbReference type="PROSITE" id="PS50109"/>
    </source>
</evidence>
<dbReference type="InterPro" id="IPR011110">
    <property type="entry name" value="Reg_prop"/>
</dbReference>
<dbReference type="InterPro" id="IPR036890">
    <property type="entry name" value="HATPase_C_sf"/>
</dbReference>
<dbReference type="InterPro" id="IPR004358">
    <property type="entry name" value="Sig_transdc_His_kin-like_C"/>
</dbReference>
<dbReference type="InterPro" id="IPR018062">
    <property type="entry name" value="HTH_AraC-typ_CS"/>
</dbReference>
<dbReference type="PANTHER" id="PTHR43547:SF2">
    <property type="entry name" value="HYBRID SIGNAL TRANSDUCTION HISTIDINE KINASE C"/>
    <property type="match status" value="1"/>
</dbReference>
<dbReference type="PROSITE" id="PS01124">
    <property type="entry name" value="HTH_ARAC_FAMILY_2"/>
    <property type="match status" value="1"/>
</dbReference>
<dbReference type="InterPro" id="IPR011006">
    <property type="entry name" value="CheY-like_superfamily"/>
</dbReference>
<protein>
    <recommendedName>
        <fullName evidence="2">histidine kinase</fullName>
        <ecNumber evidence="2">2.7.13.3</ecNumber>
    </recommendedName>
</protein>
<keyword evidence="8" id="KW-0902">Two-component regulatory system</keyword>
<dbReference type="PANTHER" id="PTHR43547">
    <property type="entry name" value="TWO-COMPONENT HISTIDINE KINASE"/>
    <property type="match status" value="1"/>
</dbReference>
<dbReference type="Gene3D" id="2.60.40.10">
    <property type="entry name" value="Immunoglobulins"/>
    <property type="match status" value="1"/>
</dbReference>
<evidence type="ECO:0000256" key="12">
    <source>
        <dbReference type="PROSITE-ProRule" id="PRU00169"/>
    </source>
</evidence>
<reference evidence="17 18" key="1">
    <citation type="submission" date="2016-08" db="EMBL/GenBank/DDBJ databases">
        <authorList>
            <person name="Seilhamer J.J."/>
        </authorList>
    </citation>
    <scope>NUCLEOTIDE SEQUENCE [LARGE SCALE GENOMIC DNA]</scope>
    <source>
        <strain evidence="17 18">DX4</strain>
    </source>
</reference>
<dbReference type="SUPFAM" id="SSF52172">
    <property type="entry name" value="CheY-like"/>
    <property type="match status" value="1"/>
</dbReference>
<dbReference type="PROSITE" id="PS00041">
    <property type="entry name" value="HTH_ARAC_FAMILY_1"/>
    <property type="match status" value="1"/>
</dbReference>
<dbReference type="FunFam" id="1.10.287.130:FF:000045">
    <property type="entry name" value="Two-component system sensor histidine kinase/response regulator"/>
    <property type="match status" value="1"/>
</dbReference>
<keyword evidence="10" id="KW-0238">DNA-binding</keyword>
<dbReference type="PROSITE" id="PS50109">
    <property type="entry name" value="HIS_KIN"/>
    <property type="match status" value="1"/>
</dbReference>
<name>A0A1D7QLA0_9SPHI</name>
<evidence type="ECO:0000256" key="11">
    <source>
        <dbReference type="ARBA" id="ARBA00023163"/>
    </source>
</evidence>
<dbReference type="InterPro" id="IPR011123">
    <property type="entry name" value="Y_Y_Y"/>
</dbReference>
<feature type="domain" description="Response regulatory" evidence="16">
    <location>
        <begin position="1133"/>
        <end position="1248"/>
    </location>
</feature>
<feature type="domain" description="Histidine kinase" evidence="15">
    <location>
        <begin position="856"/>
        <end position="1076"/>
    </location>
</feature>
<dbReference type="InterPro" id="IPR003661">
    <property type="entry name" value="HisK_dim/P_dom"/>
</dbReference>
<dbReference type="SUPFAM" id="SSF55874">
    <property type="entry name" value="ATPase domain of HSP90 chaperone/DNA topoisomerase II/histidine kinase"/>
    <property type="match status" value="1"/>
</dbReference>
<dbReference type="SUPFAM" id="SSF47384">
    <property type="entry name" value="Homodimeric domain of signal transducing histidine kinase"/>
    <property type="match status" value="1"/>
</dbReference>
<evidence type="ECO:0000256" key="9">
    <source>
        <dbReference type="ARBA" id="ARBA00023015"/>
    </source>
</evidence>
<dbReference type="Gene3D" id="2.130.10.10">
    <property type="entry name" value="YVTN repeat-like/Quinoprotein amine dehydrogenase"/>
    <property type="match status" value="2"/>
</dbReference>
<accession>A0A1D7QLA0</accession>
<dbReference type="PROSITE" id="PS50110">
    <property type="entry name" value="RESPONSE_REGULATORY"/>
    <property type="match status" value="1"/>
</dbReference>
<dbReference type="InterPro" id="IPR005467">
    <property type="entry name" value="His_kinase_dom"/>
</dbReference>
<dbReference type="EMBL" id="CP017141">
    <property type="protein sequence ID" value="AOM79417.1"/>
    <property type="molecule type" value="Genomic_DNA"/>
</dbReference>
<evidence type="ECO:0000313" key="17">
    <source>
        <dbReference type="EMBL" id="AOM79417.1"/>
    </source>
</evidence>
<evidence type="ECO:0000256" key="4">
    <source>
        <dbReference type="ARBA" id="ARBA00022679"/>
    </source>
</evidence>
<evidence type="ECO:0000256" key="5">
    <source>
        <dbReference type="ARBA" id="ARBA00022741"/>
    </source>
</evidence>
<dbReference type="GO" id="GO:0043565">
    <property type="term" value="F:sequence-specific DNA binding"/>
    <property type="evidence" value="ECO:0007669"/>
    <property type="project" value="InterPro"/>
</dbReference>
<dbReference type="InterPro" id="IPR009057">
    <property type="entry name" value="Homeodomain-like_sf"/>
</dbReference>
<keyword evidence="7" id="KW-0067">ATP-binding</keyword>
<evidence type="ECO:0000256" key="7">
    <source>
        <dbReference type="ARBA" id="ARBA00022840"/>
    </source>
</evidence>
<evidence type="ECO:0000256" key="6">
    <source>
        <dbReference type="ARBA" id="ARBA00022777"/>
    </source>
</evidence>
<dbReference type="CDD" id="cd00082">
    <property type="entry name" value="HisKA"/>
    <property type="match status" value="1"/>
</dbReference>
<dbReference type="EC" id="2.7.13.3" evidence="2"/>
<dbReference type="Pfam" id="PF07494">
    <property type="entry name" value="Reg_prop"/>
    <property type="match status" value="7"/>
</dbReference>
<dbReference type="SMART" id="SM00388">
    <property type="entry name" value="HisKA"/>
    <property type="match status" value="1"/>
</dbReference>
<dbReference type="InterPro" id="IPR003594">
    <property type="entry name" value="HATPase_dom"/>
</dbReference>
<dbReference type="FunFam" id="2.60.40.10:FF:000791">
    <property type="entry name" value="Two-component system sensor histidine kinase/response regulator"/>
    <property type="match status" value="1"/>
</dbReference>
<dbReference type="InterPro" id="IPR001789">
    <property type="entry name" value="Sig_transdc_resp-reg_receiver"/>
</dbReference>
<dbReference type="OrthoDB" id="9809670at2"/>
<dbReference type="Gene3D" id="1.10.10.60">
    <property type="entry name" value="Homeodomain-like"/>
    <property type="match status" value="1"/>
</dbReference>
<dbReference type="GO" id="GO:0003700">
    <property type="term" value="F:DNA-binding transcription factor activity"/>
    <property type="evidence" value="ECO:0007669"/>
    <property type="project" value="InterPro"/>
</dbReference>
<keyword evidence="11" id="KW-0804">Transcription</keyword>
<evidence type="ECO:0000259" key="14">
    <source>
        <dbReference type="PROSITE" id="PS01124"/>
    </source>
</evidence>
<dbReference type="PRINTS" id="PR00344">
    <property type="entry name" value="BCTRLSENSOR"/>
</dbReference>
<evidence type="ECO:0000256" key="10">
    <source>
        <dbReference type="ARBA" id="ARBA00023125"/>
    </source>
</evidence>
<dbReference type="InterPro" id="IPR036097">
    <property type="entry name" value="HisK_dim/P_sf"/>
</dbReference>
<organism evidence="17 18">
    <name type="scientific">Pedobacter steynii</name>
    <dbReference type="NCBI Taxonomy" id="430522"/>
    <lineage>
        <taxon>Bacteria</taxon>
        <taxon>Pseudomonadati</taxon>
        <taxon>Bacteroidota</taxon>
        <taxon>Sphingobacteriia</taxon>
        <taxon>Sphingobacteriales</taxon>
        <taxon>Sphingobacteriaceae</taxon>
        <taxon>Pedobacter</taxon>
    </lineage>
</organism>
<dbReference type="Proteomes" id="UP000094313">
    <property type="component" value="Chromosome"/>
</dbReference>
<keyword evidence="9" id="KW-0805">Transcription regulation</keyword>
<dbReference type="GO" id="GO:0000155">
    <property type="term" value="F:phosphorelay sensor kinase activity"/>
    <property type="evidence" value="ECO:0007669"/>
    <property type="project" value="InterPro"/>
</dbReference>
<sequence>MGQRGLLIILILLFNFMKTAAQPGSVQFSRMDLSNGLSHNQVNAILKDSKGFMWFGTLSGLNRYDGQVMKVFKHNPRDTTSIIDNFITNIYELPGNKLYLETRSGANIYDPETECFIRNVGAWFKSLNIPASTVSEVFKDKDGNFWFNAKERGVFKYEVSAARTLSVPVSFVTTIREDKQGNIWMAHRDKTITKLDRKTTGIKQRILVFKKMNPTDFQDFNLFVDQDSDLWVYTLNSQRGIDYYSPVSGRQRFLDKGPEALNSNLINGMIADEHGQIWIATDHGGINLLDKKSFKMKYLLHKEDDPKSIGQNSILHIYKDDSGIIWVGTFKKGLSFYHEKILKFPLFNHQVSNPNGLTYDDVNRFAEDDQGNIWIGTNGGGLFYFNRKTGQFKRYQHQPDNPNSLSNDIIVSLYIDRTKRLWIGTYFGGLNSFDGKVFTHYKHQPANPNSLADDRVWDILEDRKGNLWVATLSGGLDRLDRNTGTFYHKRAGEKNGLHSNSLSCLIEDRKGNLWIGSSDGVDQLKTDGNFVHYKYEEGNVNSLINNVVYDLMEDSYGFIWIATRDGLSRLNPATKQFRNFDIKDGLAEKATLKIVEDHQRNLWLSTANGLFNVIVKPQRHHDFSYTFHKYDEHDGLQGTAFNANAGYKTRTGDLLFGGANGFNLFQPGHIKTDHSKPGITFTDLQIENKSVGIGEDIGGRVILDKSITATSAIELKYSQNGFALEFAALNYFNPQKIRYRYKLEGFDVDWQEAQPDSRRATYTNIDPGTYFFKVMSTDATGNWVNNEATLEIIILPPFWRTWLAYVGYVLLIGGTLFYIRHRGIERLKKEFLLRQERQQAHRMHELDLMKIKFFTNVSHEFRTPLSLIITPLEKLIGHNVIPKKQELQLIHRNAKRLLNLVNQLLDFRKMEVQELRLQLKAGNVISFIQELCLAFNDIAEQKQIAFIFHTEAKQLMVAFDHDKVERVVFNLLSNAFKFTPEGGKVTVELMVTEQDQEKSTLILRVTDTGIGMEADKTEQIFERFFQNDMPDSIVNQGSGIGLSITKEFVKLHDGIIHVNSVLNEGSVFEVSLLLATVSESESAFEASSQEKPSAGGNDEPDSSADQSRLPEEPGEEQGSIKEQAFTWKSKKQIIVLVEDNDDFRFYLKDNLTAHYQVLEASNGKEGWQKILSAHPDLVVSDVTMPGMNGTELCQKIRSDKRTAHLPVVLLTALTNEDQQLIGLETGANDYITKPFNFEILLSRIKNILMQQALAKKTFLKQVEFKPAETGIESQDDKFMRQLATQLEKNLSNAAYSVDQLSSDLNMSRVGLYKKILPLTGKSPIAYIRFYRLQKSKALLLKSQLSISEIAYESGFSNPKHFSRYFKQEFGVLPSVYAQQKSGEGAV</sequence>
<dbReference type="InterPro" id="IPR018060">
    <property type="entry name" value="HTH_AraC"/>
</dbReference>
<feature type="region of interest" description="Disordered" evidence="13">
    <location>
        <begin position="1084"/>
        <end position="1122"/>
    </location>
</feature>
<evidence type="ECO:0000259" key="16">
    <source>
        <dbReference type="PROSITE" id="PS50110"/>
    </source>
</evidence>
<feature type="modified residue" description="4-aspartylphosphate" evidence="12">
    <location>
        <position position="1181"/>
    </location>
</feature>
<evidence type="ECO:0000256" key="13">
    <source>
        <dbReference type="SAM" id="MobiDB-lite"/>
    </source>
</evidence>
<dbReference type="Pfam" id="PF02518">
    <property type="entry name" value="HATPase_c"/>
    <property type="match status" value="1"/>
</dbReference>
<keyword evidence="6 17" id="KW-0418">Kinase</keyword>
<evidence type="ECO:0000256" key="2">
    <source>
        <dbReference type="ARBA" id="ARBA00012438"/>
    </source>
</evidence>
<dbReference type="InterPro" id="IPR013783">
    <property type="entry name" value="Ig-like_fold"/>
</dbReference>
<dbReference type="Pfam" id="PF12833">
    <property type="entry name" value="HTH_18"/>
    <property type="match status" value="1"/>
</dbReference>
<dbReference type="Pfam" id="PF00072">
    <property type="entry name" value="Response_reg"/>
    <property type="match status" value="1"/>
</dbReference>
<comment type="catalytic activity">
    <reaction evidence="1">
        <text>ATP + protein L-histidine = ADP + protein N-phospho-L-histidine.</text>
        <dbReference type="EC" id="2.7.13.3"/>
    </reaction>
</comment>